<organism evidence="2 3">
    <name type="scientific">Fodinibius salsisoli</name>
    <dbReference type="NCBI Taxonomy" id="2820877"/>
    <lineage>
        <taxon>Bacteria</taxon>
        <taxon>Pseudomonadati</taxon>
        <taxon>Balneolota</taxon>
        <taxon>Balneolia</taxon>
        <taxon>Balneolales</taxon>
        <taxon>Balneolaceae</taxon>
        <taxon>Fodinibius</taxon>
    </lineage>
</organism>
<proteinExistence type="predicted"/>
<evidence type="ECO:0000313" key="3">
    <source>
        <dbReference type="Proteomes" id="UP001207918"/>
    </source>
</evidence>
<feature type="compositionally biased region" description="Polar residues" evidence="1">
    <location>
        <begin position="1"/>
        <end position="12"/>
    </location>
</feature>
<dbReference type="RefSeq" id="WP_265764821.1">
    <property type="nucleotide sequence ID" value="NZ_JAGGJA010000002.1"/>
</dbReference>
<feature type="region of interest" description="Disordered" evidence="1">
    <location>
        <begin position="1"/>
        <end position="44"/>
    </location>
</feature>
<keyword evidence="3" id="KW-1185">Reference proteome</keyword>
<comment type="caution">
    <text evidence="2">The sequence shown here is derived from an EMBL/GenBank/DDBJ whole genome shotgun (WGS) entry which is preliminary data.</text>
</comment>
<gene>
    <name evidence="2" type="ORF">J6I44_04645</name>
</gene>
<sequence>MKRNNKQSSESTPEAKPDPEFIAQQLRRPSGGFASEVGKKMNQVNEPLYDLTLEVMQPEDN</sequence>
<dbReference type="Proteomes" id="UP001207918">
    <property type="component" value="Unassembled WGS sequence"/>
</dbReference>
<protein>
    <submittedName>
        <fullName evidence="2">Uncharacterized protein</fullName>
    </submittedName>
</protein>
<accession>A0ABT3PJL7</accession>
<evidence type="ECO:0000256" key="1">
    <source>
        <dbReference type="SAM" id="MobiDB-lite"/>
    </source>
</evidence>
<evidence type="ECO:0000313" key="2">
    <source>
        <dbReference type="EMBL" id="MCW9706126.1"/>
    </source>
</evidence>
<dbReference type="EMBL" id="JAGGJA010000002">
    <property type="protein sequence ID" value="MCW9706126.1"/>
    <property type="molecule type" value="Genomic_DNA"/>
</dbReference>
<name>A0ABT3PJL7_9BACT</name>
<reference evidence="2 3" key="1">
    <citation type="submission" date="2021-03" db="EMBL/GenBank/DDBJ databases">
        <title>Aliifodinibius sp. nov., a new bacterium isolated from saline soil.</title>
        <authorList>
            <person name="Galisteo C."/>
            <person name="De La Haba R."/>
            <person name="Sanchez-Porro C."/>
            <person name="Ventosa A."/>
        </authorList>
    </citation>
    <scope>NUCLEOTIDE SEQUENCE [LARGE SCALE GENOMIC DNA]</scope>
    <source>
        <strain evidence="2 3">1BSP15-2V2</strain>
    </source>
</reference>